<name>A0A3B0UIS5_9ZZZZ</name>
<proteinExistence type="predicted"/>
<accession>A0A3B0UIS5</accession>
<evidence type="ECO:0000313" key="2">
    <source>
        <dbReference type="EMBL" id="VAW28223.1"/>
    </source>
</evidence>
<sequence>MQTILGAGGVIATELAKSLVAHTKDIRLVSRNPKKVNSSDLLLPLDLTSTNNIDKAIEGSEIVYVTIGFAYSYKEWQAKWPPFIENVVLACKKYNSKLVFFDNIYMYDQNQLDGMTEGTAINPPSKKGQVRAKVAKIIMDEVEAGTLTALIARCADYYGPEIERNGIIQEMIFKNFATGKKANWLGSDKFKHSVTYTPDAGKATAILGNTEDAYNQVWHLPTASNPLTGKEWIEIIAKEMGAKPSYQVANKFIVSIMGIFMPIMREMKEMLYQYDRNYVFNSSKFEKRFNFTPTPYLTGIKEIIKADYQ</sequence>
<evidence type="ECO:0000259" key="1">
    <source>
        <dbReference type="Pfam" id="PF01370"/>
    </source>
</evidence>
<gene>
    <name evidence="2" type="ORF">MNBD_BACTEROID06-609</name>
</gene>
<dbReference type="EMBL" id="UOES01000367">
    <property type="protein sequence ID" value="VAW28223.1"/>
    <property type="molecule type" value="Genomic_DNA"/>
</dbReference>
<dbReference type="PANTHER" id="PTHR43245">
    <property type="entry name" value="BIFUNCTIONAL POLYMYXIN RESISTANCE PROTEIN ARNA"/>
    <property type="match status" value="1"/>
</dbReference>
<dbReference type="SUPFAM" id="SSF51735">
    <property type="entry name" value="NAD(P)-binding Rossmann-fold domains"/>
    <property type="match status" value="1"/>
</dbReference>
<feature type="domain" description="NAD-dependent epimerase/dehydratase" evidence="1">
    <location>
        <begin position="4"/>
        <end position="207"/>
    </location>
</feature>
<dbReference type="AlphaFoldDB" id="A0A3B0UIS5"/>
<dbReference type="Gene3D" id="3.40.50.720">
    <property type="entry name" value="NAD(P)-binding Rossmann-like Domain"/>
    <property type="match status" value="1"/>
</dbReference>
<protein>
    <submittedName>
        <fullName evidence="2">COG0451: Nucleoside-diphosphate-sugar epimerases</fullName>
    </submittedName>
</protein>
<dbReference type="InterPro" id="IPR036291">
    <property type="entry name" value="NAD(P)-bd_dom_sf"/>
</dbReference>
<dbReference type="InterPro" id="IPR001509">
    <property type="entry name" value="Epimerase_deHydtase"/>
</dbReference>
<dbReference type="Pfam" id="PF01370">
    <property type="entry name" value="Epimerase"/>
    <property type="match status" value="1"/>
</dbReference>
<reference evidence="2" key="1">
    <citation type="submission" date="2018-06" db="EMBL/GenBank/DDBJ databases">
        <authorList>
            <person name="Zhirakovskaya E."/>
        </authorList>
    </citation>
    <scope>NUCLEOTIDE SEQUENCE</scope>
</reference>
<dbReference type="PANTHER" id="PTHR43245:SF13">
    <property type="entry name" value="UDP-D-APIOSE_UDP-D-XYLOSE SYNTHASE 2"/>
    <property type="match status" value="1"/>
</dbReference>
<organism evidence="2">
    <name type="scientific">hydrothermal vent metagenome</name>
    <dbReference type="NCBI Taxonomy" id="652676"/>
    <lineage>
        <taxon>unclassified sequences</taxon>
        <taxon>metagenomes</taxon>
        <taxon>ecological metagenomes</taxon>
    </lineage>
</organism>
<dbReference type="InterPro" id="IPR050177">
    <property type="entry name" value="Lipid_A_modif_metabolic_enz"/>
</dbReference>